<dbReference type="AlphaFoldDB" id="A0A8E2E7V7"/>
<sequence>MNSPDLENHPQKEAGYGKNADQIQYQNMADNTIGIPQTLVDKIIDLVKRVRRIIWWFLIAFPLSIVVATIRFKYQHVHSSGVSMYGLFVWISVIWIGLLVSIYASAGIALISRRVYTKIKPQNVFGSLIIFIAPWIFPLFWSSISLGTLSIVCRLDDDGCDINWYRVLRKVLVATTVSTAVLLVKSLAVNIILLRALSASLCQKSWKHEQDIELLLSLRKKQKHRPFYIQVWATIENIVRSCIGKRLKEFEPDPDHMRDSWERRPGLSFLFTRRRRDRRDDIEEIQRQIIEYLSGSDSGEPFNVDSIVDHWMNYFSIKDQYNVKEILKLYREKAGPKRKRLAEDDIKAILDEDGNGNITRHELTHFTNDIFTTVRNSNRTFRGLISATKSVDRVLDIIVIVIIGLIYAAFFTHSLASFITPVWTTFTGISFAIHTVVRDFISSSLFIFSRQPYDVGDRVFIDGRELIVDQICLLYSVFYRPCHGTKEQLSHSSLISLWINNLSLSELRRDYFTLALDKPIGTDSLKALSARLREYAVSDGMSLVGRGYGRYIDHSNLDLSFFRLFEQSGSMYMLKITIQYKTRGTPSEKTLVESRRFLLRRLIWELESEGISPGEPVFSFPTSGI</sequence>
<dbReference type="InterPro" id="IPR058650">
    <property type="entry name" value="Msy1/2-like"/>
</dbReference>
<keyword evidence="4" id="KW-1185">Reference proteome</keyword>
<keyword evidence="1" id="KW-1133">Transmembrane helix</keyword>
<evidence type="ECO:0000313" key="3">
    <source>
        <dbReference type="EMBL" id="OCK79051.1"/>
    </source>
</evidence>
<reference evidence="3 4" key="1">
    <citation type="journal article" date="2016" name="Nat. Commun.">
        <title>Ectomycorrhizal ecology is imprinted in the genome of the dominant symbiotic fungus Cenococcum geophilum.</title>
        <authorList>
            <consortium name="DOE Joint Genome Institute"/>
            <person name="Peter M."/>
            <person name="Kohler A."/>
            <person name="Ohm R.A."/>
            <person name="Kuo A."/>
            <person name="Krutzmann J."/>
            <person name="Morin E."/>
            <person name="Arend M."/>
            <person name="Barry K.W."/>
            <person name="Binder M."/>
            <person name="Choi C."/>
            <person name="Clum A."/>
            <person name="Copeland A."/>
            <person name="Grisel N."/>
            <person name="Haridas S."/>
            <person name="Kipfer T."/>
            <person name="LaButti K."/>
            <person name="Lindquist E."/>
            <person name="Lipzen A."/>
            <person name="Maire R."/>
            <person name="Meier B."/>
            <person name="Mihaltcheva S."/>
            <person name="Molinier V."/>
            <person name="Murat C."/>
            <person name="Poggeler S."/>
            <person name="Quandt C.A."/>
            <person name="Sperisen C."/>
            <person name="Tritt A."/>
            <person name="Tisserant E."/>
            <person name="Crous P.W."/>
            <person name="Henrissat B."/>
            <person name="Nehls U."/>
            <person name="Egli S."/>
            <person name="Spatafora J.W."/>
            <person name="Grigoriev I.V."/>
            <person name="Martin F.M."/>
        </authorList>
    </citation>
    <scope>NUCLEOTIDE SEQUENCE [LARGE SCALE GENOMIC DNA]</scope>
    <source>
        <strain evidence="3 4">CBS 459.81</strain>
    </source>
</reference>
<dbReference type="InterPro" id="IPR018247">
    <property type="entry name" value="EF_Hand_1_Ca_BS"/>
</dbReference>
<evidence type="ECO:0000256" key="1">
    <source>
        <dbReference type="SAM" id="Phobius"/>
    </source>
</evidence>
<name>A0A8E2E7V7_9PEZI</name>
<dbReference type="Pfam" id="PF25886">
    <property type="entry name" value="Msy1"/>
    <property type="match status" value="1"/>
</dbReference>
<dbReference type="Proteomes" id="UP000250266">
    <property type="component" value="Unassembled WGS sequence"/>
</dbReference>
<evidence type="ECO:0000313" key="4">
    <source>
        <dbReference type="Proteomes" id="UP000250266"/>
    </source>
</evidence>
<feature type="transmembrane region" description="Helical" evidence="1">
    <location>
        <begin position="123"/>
        <end position="141"/>
    </location>
</feature>
<evidence type="ECO:0000259" key="2">
    <source>
        <dbReference type="Pfam" id="PF25886"/>
    </source>
</evidence>
<protein>
    <recommendedName>
        <fullName evidence="2">Mechanosensitive ion channel protein Msy1/2-like transmembrane domain-containing protein</fullName>
    </recommendedName>
</protein>
<proteinExistence type="predicted"/>
<feature type="transmembrane region" description="Helical" evidence="1">
    <location>
        <begin position="171"/>
        <end position="197"/>
    </location>
</feature>
<feature type="transmembrane region" description="Helical" evidence="1">
    <location>
        <begin position="394"/>
        <end position="416"/>
    </location>
</feature>
<dbReference type="PROSITE" id="PS00018">
    <property type="entry name" value="EF_HAND_1"/>
    <property type="match status" value="1"/>
</dbReference>
<gene>
    <name evidence="3" type="ORF">K432DRAFT_78493</name>
</gene>
<dbReference type="OrthoDB" id="3692227at2759"/>
<dbReference type="PANTHER" id="PTHR31323:SF1">
    <property type="entry name" value="MECHANOSENSITIVE ION CHANNEL PROTEIN"/>
    <property type="match status" value="1"/>
</dbReference>
<dbReference type="PANTHER" id="PTHR31323">
    <property type="entry name" value="MECHANOSENSITIVE ION CHANNEL PROTEIN MSY2"/>
    <property type="match status" value="1"/>
</dbReference>
<dbReference type="GO" id="GO:0005262">
    <property type="term" value="F:calcium channel activity"/>
    <property type="evidence" value="ECO:0007669"/>
    <property type="project" value="TreeGrafter"/>
</dbReference>
<organism evidence="3 4">
    <name type="scientific">Lepidopterella palustris CBS 459.81</name>
    <dbReference type="NCBI Taxonomy" id="1314670"/>
    <lineage>
        <taxon>Eukaryota</taxon>
        <taxon>Fungi</taxon>
        <taxon>Dikarya</taxon>
        <taxon>Ascomycota</taxon>
        <taxon>Pezizomycotina</taxon>
        <taxon>Dothideomycetes</taxon>
        <taxon>Pleosporomycetidae</taxon>
        <taxon>Mytilinidiales</taxon>
        <taxon>Argynnaceae</taxon>
        <taxon>Lepidopterella</taxon>
    </lineage>
</organism>
<dbReference type="GO" id="GO:0006874">
    <property type="term" value="P:intracellular calcium ion homeostasis"/>
    <property type="evidence" value="ECO:0007669"/>
    <property type="project" value="TreeGrafter"/>
</dbReference>
<dbReference type="EMBL" id="KV745025">
    <property type="protein sequence ID" value="OCK79051.1"/>
    <property type="molecule type" value="Genomic_DNA"/>
</dbReference>
<keyword evidence="1" id="KW-0812">Transmembrane</keyword>
<feature type="transmembrane region" description="Helical" evidence="1">
    <location>
        <begin position="84"/>
        <end position="111"/>
    </location>
</feature>
<keyword evidence="1" id="KW-0472">Membrane</keyword>
<feature type="domain" description="Mechanosensitive ion channel protein Msy1/2-like transmembrane" evidence="2">
    <location>
        <begin position="38"/>
        <end position="192"/>
    </location>
</feature>
<feature type="transmembrane region" description="Helical" evidence="1">
    <location>
        <begin position="53"/>
        <end position="72"/>
    </location>
</feature>
<accession>A0A8E2E7V7</accession>